<dbReference type="Pfam" id="PF13086">
    <property type="entry name" value="AAA_11"/>
    <property type="match status" value="2"/>
</dbReference>
<dbReference type="SUPFAM" id="SSF52540">
    <property type="entry name" value="P-loop containing nucleoside triphosphate hydrolases"/>
    <property type="match status" value="1"/>
</dbReference>
<keyword evidence="22" id="KW-0158">Chromosome</keyword>
<dbReference type="PANTHER" id="PTHR10887">
    <property type="entry name" value="DNA2/NAM7 HELICASE FAMILY"/>
    <property type="match status" value="1"/>
</dbReference>
<evidence type="ECO:0000256" key="13">
    <source>
        <dbReference type="ARBA" id="ARBA00022840"/>
    </source>
</evidence>
<evidence type="ECO:0000256" key="22">
    <source>
        <dbReference type="RuleBase" id="RU367041"/>
    </source>
</evidence>
<evidence type="ECO:0000256" key="18">
    <source>
        <dbReference type="ARBA" id="ARBA00023204"/>
    </source>
</evidence>
<keyword evidence="9" id="KW-0255">Endonuclease</keyword>
<feature type="domain" description="DNA2 rift barrel" evidence="26">
    <location>
        <begin position="585"/>
        <end position="673"/>
    </location>
</feature>
<keyword evidence="16 22" id="KW-0238">DNA-binding</keyword>
<dbReference type="InterPro" id="IPR027417">
    <property type="entry name" value="P-loop_NTPase"/>
</dbReference>
<dbReference type="Gene3D" id="3.90.320.10">
    <property type="match status" value="1"/>
</dbReference>
<keyword evidence="7 22" id="KW-0479">Metal-binding</keyword>
<comment type="catalytic activity">
    <reaction evidence="21 22">
        <text>ATP + H2O = ADP + phosphate + H(+)</text>
        <dbReference type="Rhea" id="RHEA:13065"/>
        <dbReference type="ChEBI" id="CHEBI:15377"/>
        <dbReference type="ChEBI" id="CHEBI:15378"/>
        <dbReference type="ChEBI" id="CHEBI:30616"/>
        <dbReference type="ChEBI" id="CHEBI:43474"/>
        <dbReference type="ChEBI" id="CHEBI:456216"/>
        <dbReference type="EC" id="3.6.4.12"/>
    </reaction>
</comment>
<keyword evidence="4 22" id="KW-0004">4Fe-4S</keyword>
<keyword evidence="15 22" id="KW-0411">Iron-sulfur</keyword>
<accession>A0A6G0YSK4</accession>
<dbReference type="GO" id="GO:0033567">
    <property type="term" value="P:DNA replication, Okazaki fragment processing"/>
    <property type="evidence" value="ECO:0007669"/>
    <property type="project" value="UniProtKB-UniRule"/>
</dbReference>
<dbReference type="EC" id="3.1.-.-" evidence="22"/>
<feature type="non-terminal residue" evidence="27">
    <location>
        <position position="1"/>
    </location>
</feature>
<evidence type="ECO:0000256" key="20">
    <source>
        <dbReference type="ARBA" id="ARBA00023268"/>
    </source>
</evidence>
<keyword evidence="13 22" id="KW-0067">ATP-binding</keyword>
<feature type="domain" description="DNA2/NAM7 helicase helicase" evidence="24">
    <location>
        <begin position="838"/>
        <end position="904"/>
    </location>
</feature>
<feature type="domain" description="DNA2/NAM7 helicase-like C-terminal" evidence="25">
    <location>
        <begin position="913"/>
        <end position="1108"/>
    </location>
</feature>
<dbReference type="GO" id="GO:0005524">
    <property type="term" value="F:ATP binding"/>
    <property type="evidence" value="ECO:0007669"/>
    <property type="project" value="UniProtKB-UniRule"/>
</dbReference>
<keyword evidence="14 22" id="KW-0408">Iron</keyword>
<dbReference type="GO" id="GO:0051539">
    <property type="term" value="F:4 iron, 4 sulfur cluster binding"/>
    <property type="evidence" value="ECO:0007669"/>
    <property type="project" value="UniProtKB-UniRule"/>
</dbReference>
<evidence type="ECO:0000256" key="10">
    <source>
        <dbReference type="ARBA" id="ARBA00022763"/>
    </source>
</evidence>
<name>A0A6G0YSK4_APHCR</name>
<dbReference type="InterPro" id="IPR041677">
    <property type="entry name" value="DNA2/NAM7_AAA_11"/>
</dbReference>
<comment type="similarity">
    <text evidence="3 22">Belongs to the DNA2/NAM7 helicase family.</text>
</comment>
<keyword evidence="20 22" id="KW-0511">Multifunctional enzyme</keyword>
<evidence type="ECO:0000313" key="28">
    <source>
        <dbReference type="Proteomes" id="UP000478052"/>
    </source>
</evidence>
<feature type="domain" description="DNA2/NAM7 helicase helicase" evidence="24">
    <location>
        <begin position="735"/>
        <end position="823"/>
    </location>
</feature>
<keyword evidence="17" id="KW-0496">Mitochondrion</keyword>
<dbReference type="GO" id="GO:0003677">
    <property type="term" value="F:DNA binding"/>
    <property type="evidence" value="ECO:0007669"/>
    <property type="project" value="UniProtKB-UniRule"/>
</dbReference>
<dbReference type="GO" id="GO:0005694">
    <property type="term" value="C:chromosome"/>
    <property type="evidence" value="ECO:0007669"/>
    <property type="project" value="UniProtKB-SubCell"/>
</dbReference>
<protein>
    <recommendedName>
        <fullName evidence="22">DNA replication ATP-dependent helicase/nuclease</fullName>
        <ecNumber evidence="22">3.1.-.-</ecNumber>
        <ecNumber evidence="22">3.6.4.12</ecNumber>
    </recommendedName>
</protein>
<keyword evidence="10 22" id="KW-0227">DNA damage</keyword>
<gene>
    <name evidence="27" type="ORF">FWK35_00004390</name>
</gene>
<evidence type="ECO:0000256" key="3">
    <source>
        <dbReference type="ARBA" id="ARBA00007913"/>
    </source>
</evidence>
<organism evidence="27 28">
    <name type="scientific">Aphis craccivora</name>
    <name type="common">Cowpea aphid</name>
    <dbReference type="NCBI Taxonomy" id="307492"/>
    <lineage>
        <taxon>Eukaryota</taxon>
        <taxon>Metazoa</taxon>
        <taxon>Ecdysozoa</taxon>
        <taxon>Arthropoda</taxon>
        <taxon>Hexapoda</taxon>
        <taxon>Insecta</taxon>
        <taxon>Pterygota</taxon>
        <taxon>Neoptera</taxon>
        <taxon>Paraneoptera</taxon>
        <taxon>Hemiptera</taxon>
        <taxon>Sternorrhyncha</taxon>
        <taxon>Aphidomorpha</taxon>
        <taxon>Aphidoidea</taxon>
        <taxon>Aphididae</taxon>
        <taxon>Aphidini</taxon>
        <taxon>Aphis</taxon>
        <taxon>Aphis</taxon>
    </lineage>
</organism>
<dbReference type="OrthoDB" id="306218at2759"/>
<evidence type="ECO:0000256" key="19">
    <source>
        <dbReference type="ARBA" id="ARBA00023242"/>
    </source>
</evidence>
<dbReference type="GO" id="GO:0005634">
    <property type="term" value="C:nucleus"/>
    <property type="evidence" value="ECO:0007669"/>
    <property type="project" value="UniProtKB-SubCell"/>
</dbReference>
<keyword evidence="28" id="KW-1185">Reference proteome</keyword>
<evidence type="ECO:0000256" key="11">
    <source>
        <dbReference type="ARBA" id="ARBA00022801"/>
    </source>
</evidence>
<dbReference type="InterPro" id="IPR041679">
    <property type="entry name" value="DNA2/NAM7-like_C"/>
</dbReference>
<keyword evidence="12 22" id="KW-0347">Helicase</keyword>
<dbReference type="GO" id="GO:0046872">
    <property type="term" value="F:metal ion binding"/>
    <property type="evidence" value="ECO:0007669"/>
    <property type="project" value="UniProtKB-UniRule"/>
</dbReference>
<dbReference type="CDD" id="cd22318">
    <property type="entry name" value="DNA2_N-like"/>
    <property type="match status" value="1"/>
</dbReference>
<comment type="caution">
    <text evidence="27">The sequence shown here is derived from an EMBL/GenBank/DDBJ whole genome shotgun (WGS) entry which is preliminary data.</text>
</comment>
<evidence type="ECO:0000256" key="15">
    <source>
        <dbReference type="ARBA" id="ARBA00023014"/>
    </source>
</evidence>
<comment type="function">
    <text evidence="22">Key enzyme involved in DNA replication and DNA repair. Involved in Okazaki fragments processing by cleaving long flaps that escape FEN1: flaps that are longer than 27 nucleotides are coated by replication protein A complex (RPA), leading to recruit DNA2 which cleaves the flap until it is too short to bind RPA and becomes a substrate for FEN1. Also involved in 5'-end resection of DNA during double-strand break (DSB) repair by mediating the cleavage of 5'-ssDNA.</text>
</comment>
<dbReference type="InterPro" id="IPR011604">
    <property type="entry name" value="PDDEXK-like_dom_sf"/>
</dbReference>
<proteinExistence type="inferred from homology"/>
<dbReference type="InterPro" id="IPR047187">
    <property type="entry name" value="SF1_C_Upf1"/>
</dbReference>
<dbReference type="EMBL" id="VUJU01002564">
    <property type="protein sequence ID" value="KAF0760834.1"/>
    <property type="molecule type" value="Genomic_DNA"/>
</dbReference>
<evidence type="ECO:0000256" key="1">
    <source>
        <dbReference type="ARBA" id="ARBA00001966"/>
    </source>
</evidence>
<dbReference type="GO" id="GO:0005739">
    <property type="term" value="C:mitochondrion"/>
    <property type="evidence" value="ECO:0007669"/>
    <property type="project" value="UniProtKB-SubCell"/>
</dbReference>
<comment type="cofactor">
    <cofactor evidence="1">
        <name>[4Fe-4S] cluster</name>
        <dbReference type="ChEBI" id="CHEBI:49883"/>
    </cofactor>
</comment>
<evidence type="ECO:0000256" key="7">
    <source>
        <dbReference type="ARBA" id="ARBA00022723"/>
    </source>
</evidence>
<evidence type="ECO:0000256" key="17">
    <source>
        <dbReference type="ARBA" id="ARBA00023128"/>
    </source>
</evidence>
<dbReference type="AlphaFoldDB" id="A0A6G0YSK4"/>
<evidence type="ECO:0000256" key="21">
    <source>
        <dbReference type="ARBA" id="ARBA00047995"/>
    </source>
</evidence>
<evidence type="ECO:0000256" key="12">
    <source>
        <dbReference type="ARBA" id="ARBA00022806"/>
    </source>
</evidence>
<evidence type="ECO:0000256" key="14">
    <source>
        <dbReference type="ARBA" id="ARBA00023004"/>
    </source>
</evidence>
<evidence type="ECO:0000256" key="5">
    <source>
        <dbReference type="ARBA" id="ARBA00022705"/>
    </source>
</evidence>
<feature type="domain" description="DNA replication factor Dna2 N-terminal" evidence="23">
    <location>
        <begin position="202"/>
        <end position="398"/>
    </location>
</feature>
<dbReference type="EC" id="3.6.4.12" evidence="22"/>
<keyword evidence="8 22" id="KW-0547">Nucleotide-binding</keyword>
<dbReference type="InterPro" id="IPR045055">
    <property type="entry name" value="DNA2/NAM7-like"/>
</dbReference>
<evidence type="ECO:0000256" key="8">
    <source>
        <dbReference type="ARBA" id="ARBA00022741"/>
    </source>
</evidence>
<dbReference type="PANTHER" id="PTHR10887:SF433">
    <property type="entry name" value="DNA REPLICATION ATP-DEPENDENT HELICASE_NUCLEASE DNA2"/>
    <property type="match status" value="1"/>
</dbReference>
<dbReference type="InterPro" id="IPR026851">
    <property type="entry name" value="Dna2/JHS1_DEXXQ-box"/>
</dbReference>
<keyword evidence="18 22" id="KW-0234">DNA repair</keyword>
<sequence length="1133" mass="127500">YAFPIIVICKLSVNMKRTHSDVQKYSFQSQPDSFKQLKITSLFSRIPPESSKTIIEYNENRPCMTPNSKSFSSPLSSPDVIPSSPVLKKNKATKSRKCLNRVLTDDIKLKDKPTISNTDTVSNFSKDNLGLTTKSTEKPDYDNDMDSQSYSFDTVSIESSNTEFSSDFFLDCDINLIEPHRCIIKKIEKDFGKICLTLTSCKSYEEDVCYLSGIWLHSLFEVEDIVTVMAKKVNGHWSVNNDHGFVTRHSDFLVSGTTIVGSLFCSRRSILADIYKGLDCSSAVMVIGTLLHQLFQTVLKRKQFNQKDIKVVIDEMINSPGFVQTLYESDMSFETTKKELIDFIPKIQTFVKTYLVGNQIGKEKKTWQGEIVSIEDIEDNLWVPAFGVKGKVDITVQANYGGTSKIMPIELKTGRASGSEEHRGQVLLYTIMMKELGMDVDSGLLLYLRENVLTEVKVSHREKRDLIMLRNRLVHYLNANKIILDPIDDYIPILPEPINHHSACSKCPYLTACSAVLSKEGFEKLDHHNPLKRLGPQAISHLKPEHINYVMQWTAFLLLENSIENTTRDNLCAKSSDLWTLSFVEREKRGNCISLLKIKSVVKEPRNRYYLNTMEKLNKSDKIKFINFSVNNYVVISTKHRNAVATGFISAISETSIDVLLDRDLSKLGSNEFHIDKYESQSIVAFNFSSLALLLEPSENSAQLRQFIIDKEMPSFLSSDNHLKPFIKSSELTLNLNSSQKSAIFKTLAANNYVLIKGMPGTGKTATVAALIQTLVLMGRSVLVTSHTHSAVDNLLLLLHKNKIDFLRLGSKTRIHPDLWGKCDEVVSQCCDTPEQLSKLYNEVNIVGVTCLGCGHPLLRKRTFDVCIVDEATQVVQSSVIAALHSSKMFVLIGDPQQLPPLIKNTKAKELGMDISMFERLDRPSVTAILHVQYRMNGPIAELANKYTYNGSLQCANNTVKHATLKLNKIKVDDAWCQDIVSSDLNKSVLLLDTGTVNSNSTDTNLIEIKIIRKIVLLLIQGGLSAKSIGIIAPYRAQVTLLKNEMDSMYSDIEVSTVDQYQGRDKEVIIYSCTKNTIAKDVGILNDKRRITVAITRAKHKLIMIGDVTIMKNYETFNSLFSHITNIIKLPQM</sequence>
<dbReference type="GO" id="GO:0017116">
    <property type="term" value="F:single-stranded DNA helicase activity"/>
    <property type="evidence" value="ECO:0007669"/>
    <property type="project" value="UniProtKB-UniRule"/>
</dbReference>
<dbReference type="InterPro" id="IPR014808">
    <property type="entry name" value="DNA_replication_fac_Dna2_N"/>
</dbReference>
<evidence type="ECO:0000256" key="16">
    <source>
        <dbReference type="ARBA" id="ARBA00023125"/>
    </source>
</evidence>
<evidence type="ECO:0000259" key="24">
    <source>
        <dbReference type="Pfam" id="PF13086"/>
    </source>
</evidence>
<evidence type="ECO:0000256" key="6">
    <source>
        <dbReference type="ARBA" id="ARBA00022722"/>
    </source>
</evidence>
<evidence type="ECO:0000256" key="9">
    <source>
        <dbReference type="ARBA" id="ARBA00022759"/>
    </source>
</evidence>
<dbReference type="CDD" id="cd18808">
    <property type="entry name" value="SF1_C_Upf1"/>
    <property type="match status" value="1"/>
</dbReference>
<dbReference type="Proteomes" id="UP000478052">
    <property type="component" value="Unassembled WGS sequence"/>
</dbReference>
<keyword evidence="5 22" id="KW-0235">DNA replication</keyword>
<evidence type="ECO:0000259" key="23">
    <source>
        <dbReference type="Pfam" id="PF08696"/>
    </source>
</evidence>
<dbReference type="Pfam" id="PF13087">
    <property type="entry name" value="AAA_12"/>
    <property type="match status" value="1"/>
</dbReference>
<dbReference type="GO" id="GO:0006281">
    <property type="term" value="P:DNA repair"/>
    <property type="evidence" value="ECO:0007669"/>
    <property type="project" value="UniProtKB-KW"/>
</dbReference>
<dbReference type="CDD" id="cd18041">
    <property type="entry name" value="DEXXQc_DNA2"/>
    <property type="match status" value="1"/>
</dbReference>
<dbReference type="Pfam" id="PF21123">
    <property type="entry name" value="Dna2_Rift"/>
    <property type="match status" value="1"/>
</dbReference>
<evidence type="ECO:0000256" key="2">
    <source>
        <dbReference type="ARBA" id="ARBA00004173"/>
    </source>
</evidence>
<keyword evidence="6 22" id="KW-0540">Nuclease</keyword>
<dbReference type="GO" id="GO:0017108">
    <property type="term" value="F:5'-flap endonuclease activity"/>
    <property type="evidence" value="ECO:0007669"/>
    <property type="project" value="UniProtKB-UniRule"/>
</dbReference>
<evidence type="ECO:0000313" key="27">
    <source>
        <dbReference type="EMBL" id="KAF0760834.1"/>
    </source>
</evidence>
<dbReference type="GO" id="GO:0071932">
    <property type="term" value="P:replication fork reversal"/>
    <property type="evidence" value="ECO:0007669"/>
    <property type="project" value="TreeGrafter"/>
</dbReference>
<comment type="subcellular location">
    <subcellularLocation>
        <location evidence="2">Mitochondrion</location>
    </subcellularLocation>
    <subcellularLocation>
        <location evidence="22">Nucleus</location>
    </subcellularLocation>
    <subcellularLocation>
        <location evidence="22">Chromosome</location>
    </subcellularLocation>
</comment>
<evidence type="ECO:0000259" key="25">
    <source>
        <dbReference type="Pfam" id="PF13087"/>
    </source>
</evidence>
<keyword evidence="19 22" id="KW-0539">Nucleus</keyword>
<reference evidence="27 28" key="1">
    <citation type="submission" date="2019-08" db="EMBL/GenBank/DDBJ databases">
        <title>Whole genome of Aphis craccivora.</title>
        <authorList>
            <person name="Voronova N.V."/>
            <person name="Shulinski R.S."/>
            <person name="Bandarenka Y.V."/>
            <person name="Zhorov D.G."/>
            <person name="Warner D."/>
        </authorList>
    </citation>
    <scope>NUCLEOTIDE SEQUENCE [LARGE SCALE GENOMIC DNA]</scope>
    <source>
        <strain evidence="27">180601</strain>
        <tissue evidence="27">Whole Body</tissue>
    </source>
</reference>
<evidence type="ECO:0000259" key="26">
    <source>
        <dbReference type="Pfam" id="PF21123"/>
    </source>
</evidence>
<evidence type="ECO:0000256" key="4">
    <source>
        <dbReference type="ARBA" id="ARBA00022485"/>
    </source>
</evidence>
<dbReference type="InterPro" id="IPR048459">
    <property type="entry name" value="DNA2_Rift"/>
</dbReference>
<dbReference type="Gene3D" id="3.40.50.300">
    <property type="entry name" value="P-loop containing nucleotide triphosphate hydrolases"/>
    <property type="match status" value="2"/>
</dbReference>
<keyword evidence="11 22" id="KW-0378">Hydrolase</keyword>
<dbReference type="Pfam" id="PF08696">
    <property type="entry name" value="Dna2"/>
    <property type="match status" value="1"/>
</dbReference>